<dbReference type="KEGG" id="sgrg:L0C25_13785"/>
<dbReference type="Proteomes" id="UP001164390">
    <property type="component" value="Chromosome"/>
</dbReference>
<protein>
    <recommendedName>
        <fullName evidence="3">BON domain-containing protein</fullName>
    </recommendedName>
</protein>
<proteinExistence type="predicted"/>
<accession>A0AA46TEF2</accession>
<gene>
    <name evidence="1" type="ORF">L0C25_13785</name>
</gene>
<evidence type="ECO:0000313" key="1">
    <source>
        <dbReference type="EMBL" id="UYM03620.1"/>
    </source>
</evidence>
<keyword evidence="2" id="KW-1185">Reference proteome</keyword>
<sequence length="77" mass="8192">MAMATSAYEIRVRGEITHALANALTPMGWSIDTDDGSTVLSGNVRDQAELRGILDSLAAISLELLEVRQVEAPPDAP</sequence>
<dbReference type="EMBL" id="CP094970">
    <property type="protein sequence ID" value="UYM03620.1"/>
    <property type="molecule type" value="Genomic_DNA"/>
</dbReference>
<dbReference type="RefSeq" id="WP_271632237.1">
    <property type="nucleotide sequence ID" value="NZ_CP094970.1"/>
</dbReference>
<name>A0AA46TEF2_9ACTN</name>
<dbReference type="AlphaFoldDB" id="A0AA46TEF2"/>
<evidence type="ECO:0000313" key="2">
    <source>
        <dbReference type="Proteomes" id="UP001164390"/>
    </source>
</evidence>
<evidence type="ECO:0008006" key="3">
    <source>
        <dbReference type="Google" id="ProtNLM"/>
    </source>
</evidence>
<reference evidence="1" key="1">
    <citation type="submission" date="2022-01" db="EMBL/GenBank/DDBJ databases">
        <title>Nocardioidaceae gen. sp. A5X3R13.</title>
        <authorList>
            <person name="Lopez Marin M.A."/>
            <person name="Uhlik O."/>
        </authorList>
    </citation>
    <scope>NUCLEOTIDE SEQUENCE</scope>
    <source>
        <strain evidence="1">A5X3R13</strain>
    </source>
</reference>
<organism evidence="1 2">
    <name type="scientific">Solicola gregarius</name>
    <dbReference type="NCBI Taxonomy" id="2908642"/>
    <lineage>
        <taxon>Bacteria</taxon>
        <taxon>Bacillati</taxon>
        <taxon>Actinomycetota</taxon>
        <taxon>Actinomycetes</taxon>
        <taxon>Propionibacteriales</taxon>
        <taxon>Nocardioidaceae</taxon>
        <taxon>Solicola</taxon>
    </lineage>
</organism>